<proteinExistence type="predicted"/>
<dbReference type="Proteomes" id="UP000663908">
    <property type="component" value="Chromosome"/>
</dbReference>
<dbReference type="EMBL" id="CP071839">
    <property type="protein sequence ID" value="QTD99863.1"/>
    <property type="molecule type" value="Genomic_DNA"/>
</dbReference>
<name>A0ABX7TVI7_STRCY</name>
<dbReference type="RefSeq" id="WP_279577622.1">
    <property type="nucleotide sequence ID" value="NZ_CP071839.1"/>
</dbReference>
<evidence type="ECO:0000313" key="1">
    <source>
        <dbReference type="EMBL" id="QTD99863.1"/>
    </source>
</evidence>
<protein>
    <recommendedName>
        <fullName evidence="3">Lipoprotein</fullName>
    </recommendedName>
</protein>
<gene>
    <name evidence="1" type="ORF">S1361_21180</name>
</gene>
<reference evidence="1 2" key="1">
    <citation type="submission" date="2021-03" db="EMBL/GenBank/DDBJ databases">
        <title>Complete genome sequence of Streptomyces cyanogenus S136, producer of anticancer angucycline landomycin A.</title>
        <authorList>
            <person name="Hrab P."/>
            <person name="Ruckert C."/>
            <person name="Busche T."/>
            <person name="Ostash I."/>
            <person name="Kalinowski J."/>
            <person name="Fedorenko V."/>
            <person name="Yushchuk O."/>
            <person name="Ostash B."/>
        </authorList>
    </citation>
    <scope>NUCLEOTIDE SEQUENCE [LARGE SCALE GENOMIC DNA]</scope>
    <source>
        <strain evidence="1 2">S136</strain>
    </source>
</reference>
<sequence>MAELRKPEEPNRDQRPSPTKAEILIAVLTAITALAGCVEQLAR</sequence>
<keyword evidence="2" id="KW-1185">Reference proteome</keyword>
<evidence type="ECO:0008006" key="3">
    <source>
        <dbReference type="Google" id="ProtNLM"/>
    </source>
</evidence>
<accession>A0ABX7TVI7</accession>
<organism evidence="1 2">
    <name type="scientific">Streptomyces cyanogenus</name>
    <dbReference type="NCBI Taxonomy" id="80860"/>
    <lineage>
        <taxon>Bacteria</taxon>
        <taxon>Bacillati</taxon>
        <taxon>Actinomycetota</taxon>
        <taxon>Actinomycetes</taxon>
        <taxon>Kitasatosporales</taxon>
        <taxon>Streptomycetaceae</taxon>
        <taxon>Streptomyces</taxon>
    </lineage>
</organism>
<evidence type="ECO:0000313" key="2">
    <source>
        <dbReference type="Proteomes" id="UP000663908"/>
    </source>
</evidence>